<proteinExistence type="inferred from homology"/>
<evidence type="ECO:0008006" key="4">
    <source>
        <dbReference type="Google" id="ProtNLM"/>
    </source>
</evidence>
<dbReference type="AlphaFoldDB" id="A0ABD3CGD4"/>
<dbReference type="EMBL" id="JAVIJP010000036">
    <property type="protein sequence ID" value="KAL3628396.1"/>
    <property type="molecule type" value="Genomic_DNA"/>
</dbReference>
<organism evidence="2 3">
    <name type="scientific">Castilleja foliolosa</name>
    <dbReference type="NCBI Taxonomy" id="1961234"/>
    <lineage>
        <taxon>Eukaryota</taxon>
        <taxon>Viridiplantae</taxon>
        <taxon>Streptophyta</taxon>
        <taxon>Embryophyta</taxon>
        <taxon>Tracheophyta</taxon>
        <taxon>Spermatophyta</taxon>
        <taxon>Magnoliopsida</taxon>
        <taxon>eudicotyledons</taxon>
        <taxon>Gunneridae</taxon>
        <taxon>Pentapetalae</taxon>
        <taxon>asterids</taxon>
        <taxon>lamiids</taxon>
        <taxon>Lamiales</taxon>
        <taxon>Orobanchaceae</taxon>
        <taxon>Pedicularideae</taxon>
        <taxon>Castillejinae</taxon>
        <taxon>Castilleja</taxon>
    </lineage>
</organism>
<dbReference type="Pfam" id="PF02519">
    <property type="entry name" value="Auxin_inducible"/>
    <property type="match status" value="1"/>
</dbReference>
<dbReference type="InterPro" id="IPR003676">
    <property type="entry name" value="SAUR_fam"/>
</dbReference>
<evidence type="ECO:0000256" key="1">
    <source>
        <dbReference type="ARBA" id="ARBA00006974"/>
    </source>
</evidence>
<sequence length="112" mass="12675">MAFLYNKLQLMLKKAVTCVDGCRKMEVEEEDEKQCTTPRGYVPIYVDGEEERAIRYLIPTSIVNSPVFVAMLDKFEGDMIGARIGPLSVSCSVVAFEHVLLRAVEQTQINMR</sequence>
<gene>
    <name evidence="2" type="ORF">CASFOL_027442</name>
</gene>
<reference evidence="3" key="1">
    <citation type="journal article" date="2024" name="IScience">
        <title>Strigolactones Initiate the Formation of Haustorium-like Structures in Castilleja.</title>
        <authorList>
            <person name="Buerger M."/>
            <person name="Peterson D."/>
            <person name="Chory J."/>
        </authorList>
    </citation>
    <scope>NUCLEOTIDE SEQUENCE [LARGE SCALE GENOMIC DNA]</scope>
</reference>
<dbReference type="Proteomes" id="UP001632038">
    <property type="component" value="Unassembled WGS sequence"/>
</dbReference>
<protein>
    <recommendedName>
        <fullName evidence="4">Small auxin up regulated protein</fullName>
    </recommendedName>
</protein>
<name>A0ABD3CGD4_9LAMI</name>
<dbReference type="PANTHER" id="PTHR31374:SF32">
    <property type="entry name" value="SAUR FAMILY PROTEIN"/>
    <property type="match status" value="1"/>
</dbReference>
<keyword evidence="3" id="KW-1185">Reference proteome</keyword>
<evidence type="ECO:0000313" key="3">
    <source>
        <dbReference type="Proteomes" id="UP001632038"/>
    </source>
</evidence>
<comment type="similarity">
    <text evidence="1">Belongs to the ARG7 family.</text>
</comment>
<accession>A0ABD3CGD4</accession>
<evidence type="ECO:0000313" key="2">
    <source>
        <dbReference type="EMBL" id="KAL3628396.1"/>
    </source>
</evidence>
<comment type="caution">
    <text evidence="2">The sequence shown here is derived from an EMBL/GenBank/DDBJ whole genome shotgun (WGS) entry which is preliminary data.</text>
</comment>
<dbReference type="PANTHER" id="PTHR31374">
    <property type="entry name" value="AUXIN-INDUCED PROTEIN-LIKE-RELATED"/>
    <property type="match status" value="1"/>
</dbReference>